<sequence length="107" mass="11980">MLFQQICDKFENDKFKQAFKSLTLDDLPLAVCCHHSGDIDKDSIEIAILSSAESENIIQLKTGVFFREVLAGCACSDNLSQAISYENGYCELHIKFDKDADKLEIAL</sequence>
<name>A0ABN7GA19_9GAMM</name>
<dbReference type="EMBL" id="CAHJWF010000216">
    <property type="protein sequence ID" value="CAB5501782.1"/>
    <property type="molecule type" value="Genomic_DNA"/>
</dbReference>
<dbReference type="RefSeq" id="WP_090715680.1">
    <property type="nucleotide sequence ID" value="NZ_CAHJWF010000216.1"/>
</dbReference>
<protein>
    <submittedName>
        <fullName evidence="1">Uncharacterized protein</fullName>
    </submittedName>
</protein>
<dbReference type="Proteomes" id="UP000626656">
    <property type="component" value="Unassembled WGS sequence"/>
</dbReference>
<proteinExistence type="predicted"/>
<keyword evidence="2" id="KW-1185">Reference proteome</keyword>
<gene>
    <name evidence="1" type="ORF">AZO1586I_858</name>
</gene>
<accession>A0ABN7GA19</accession>
<evidence type="ECO:0000313" key="2">
    <source>
        <dbReference type="Proteomes" id="UP000626656"/>
    </source>
</evidence>
<organism evidence="1 2">
    <name type="scientific">Bathymodiolus thermophilus thioautotrophic gill symbiont</name>
    <dbReference type="NCBI Taxonomy" id="2360"/>
    <lineage>
        <taxon>Bacteria</taxon>
        <taxon>Pseudomonadati</taxon>
        <taxon>Pseudomonadota</taxon>
        <taxon>Gammaproteobacteria</taxon>
        <taxon>sulfur-oxidizing symbionts</taxon>
    </lineage>
</organism>
<evidence type="ECO:0000313" key="1">
    <source>
        <dbReference type="EMBL" id="CAB5501782.1"/>
    </source>
</evidence>
<reference evidence="1 2" key="1">
    <citation type="submission" date="2020-05" db="EMBL/GenBank/DDBJ databases">
        <authorList>
            <person name="Petersen J."/>
            <person name="Sayavedra L."/>
        </authorList>
    </citation>
    <scope>NUCLEOTIDE SEQUENCE [LARGE SCALE GENOMIC DNA]</scope>
    <source>
        <strain evidence="1">B azoricus SOX ET2 1586I</strain>
    </source>
</reference>
<comment type="caution">
    <text evidence="1">The sequence shown here is derived from an EMBL/GenBank/DDBJ whole genome shotgun (WGS) entry which is preliminary data.</text>
</comment>